<proteinExistence type="inferred from homology"/>
<protein>
    <recommendedName>
        <fullName evidence="4">Glycosyltransferase 2-like domain-containing protein</fullName>
    </recommendedName>
</protein>
<sequence length="331" mass="38090">MVNDHSSDGSDQVCAGIAAVDERFKLLQSPHLGIAAALNYGISQASGVYIACMDGSDLCMQNRFARQIGFLKENPDISFLGTFAHHINETGEIGTSIEFPEDDLEIKAHLDRGQISFLHPSMMIRRRALLDLGGYRVIFSICQDYDLWLRAQDRYSFANLPEHLVACRNFPPKDNLTDSFWKYFYATELAEISVQQCRAGKRDPLEQMHDEFDLDAIEDQFVRDRLMPIRQDYYCNKKAFVDRKPLNSMDIEQIKVFLLKHREKFNKKALAHAFGVLFDQAMRIDDTESAATLFELQRDISKSRHLKSLLAKPNRLVQYAVRKGLEDVWDR</sequence>
<dbReference type="Pfam" id="PF00535">
    <property type="entry name" value="Glycos_transf_2"/>
    <property type="match status" value="1"/>
</dbReference>
<name>A0ABQ3EHY5_9HYPH</name>
<evidence type="ECO:0000256" key="3">
    <source>
        <dbReference type="ARBA" id="ARBA00022679"/>
    </source>
</evidence>
<comment type="caution">
    <text evidence="5">The sequence shown here is derived from an EMBL/GenBank/DDBJ whole genome shotgun (WGS) entry which is preliminary data.</text>
</comment>
<evidence type="ECO:0000313" key="6">
    <source>
        <dbReference type="Proteomes" id="UP000637980"/>
    </source>
</evidence>
<dbReference type="InterPro" id="IPR001173">
    <property type="entry name" value="Glyco_trans_2-like"/>
</dbReference>
<dbReference type="Proteomes" id="UP000637980">
    <property type="component" value="Unassembled WGS sequence"/>
</dbReference>
<comment type="similarity">
    <text evidence="1">Belongs to the glycosyltransferase 2 family.</text>
</comment>
<dbReference type="Gene3D" id="3.90.550.10">
    <property type="entry name" value="Spore Coat Polysaccharide Biosynthesis Protein SpsA, Chain A"/>
    <property type="match status" value="1"/>
</dbReference>
<organism evidence="5 6">
    <name type="scientific">Pseudovibrio japonicus</name>
    <dbReference type="NCBI Taxonomy" id="366534"/>
    <lineage>
        <taxon>Bacteria</taxon>
        <taxon>Pseudomonadati</taxon>
        <taxon>Pseudomonadota</taxon>
        <taxon>Alphaproteobacteria</taxon>
        <taxon>Hyphomicrobiales</taxon>
        <taxon>Stappiaceae</taxon>
        <taxon>Pseudovibrio</taxon>
    </lineage>
</organism>
<dbReference type="PANTHER" id="PTHR43685:SF5">
    <property type="entry name" value="GLYCOSYLTRANSFERASE EPSE-RELATED"/>
    <property type="match status" value="1"/>
</dbReference>
<reference evidence="6" key="1">
    <citation type="journal article" date="2019" name="Int. J. Syst. Evol. Microbiol.">
        <title>The Global Catalogue of Microorganisms (GCM) 10K type strain sequencing project: providing services to taxonomists for standard genome sequencing and annotation.</title>
        <authorList>
            <consortium name="The Broad Institute Genomics Platform"/>
            <consortium name="The Broad Institute Genome Sequencing Center for Infectious Disease"/>
            <person name="Wu L."/>
            <person name="Ma J."/>
        </authorList>
    </citation>
    <scope>NUCLEOTIDE SEQUENCE [LARGE SCALE GENOMIC DNA]</scope>
    <source>
        <strain evidence="6">KCTC 12861</strain>
    </source>
</reference>
<feature type="domain" description="Glycosyltransferase 2-like" evidence="4">
    <location>
        <begin position="2"/>
        <end position="130"/>
    </location>
</feature>
<evidence type="ECO:0000313" key="5">
    <source>
        <dbReference type="EMBL" id="GHB40522.1"/>
    </source>
</evidence>
<dbReference type="SUPFAM" id="SSF53448">
    <property type="entry name" value="Nucleotide-diphospho-sugar transferases"/>
    <property type="match status" value="1"/>
</dbReference>
<keyword evidence="6" id="KW-1185">Reference proteome</keyword>
<accession>A0ABQ3EHY5</accession>
<evidence type="ECO:0000256" key="2">
    <source>
        <dbReference type="ARBA" id="ARBA00022676"/>
    </source>
</evidence>
<keyword evidence="3" id="KW-0808">Transferase</keyword>
<dbReference type="PANTHER" id="PTHR43685">
    <property type="entry name" value="GLYCOSYLTRANSFERASE"/>
    <property type="match status" value="1"/>
</dbReference>
<keyword evidence="2" id="KW-0328">Glycosyltransferase</keyword>
<evidence type="ECO:0000259" key="4">
    <source>
        <dbReference type="Pfam" id="PF00535"/>
    </source>
</evidence>
<gene>
    <name evidence="5" type="ORF">GCM10007094_32350</name>
</gene>
<dbReference type="InterPro" id="IPR050834">
    <property type="entry name" value="Glycosyltransf_2"/>
</dbReference>
<dbReference type="EMBL" id="BMXE01000006">
    <property type="protein sequence ID" value="GHB40522.1"/>
    <property type="molecule type" value="Genomic_DNA"/>
</dbReference>
<evidence type="ECO:0000256" key="1">
    <source>
        <dbReference type="ARBA" id="ARBA00006739"/>
    </source>
</evidence>
<dbReference type="InterPro" id="IPR029044">
    <property type="entry name" value="Nucleotide-diphossugar_trans"/>
</dbReference>